<evidence type="ECO:0000256" key="1">
    <source>
        <dbReference type="ARBA" id="ARBA00005080"/>
    </source>
</evidence>
<comment type="pathway">
    <text evidence="1">Cofactor biosynthesis; 7,8-dihydroneopterin triphosphate biosynthesis; 7,8-dihydroneopterin triphosphate from GTP: step 1/1.</text>
</comment>
<dbReference type="GO" id="GO:0006729">
    <property type="term" value="P:tetrahydrobiopterin biosynthetic process"/>
    <property type="evidence" value="ECO:0007669"/>
    <property type="project" value="TreeGrafter"/>
</dbReference>
<protein>
    <recommendedName>
        <fullName evidence="2">GTP cyclohydrolase I</fullName>
        <ecNumber evidence="2">3.5.4.16</ecNumber>
    </recommendedName>
</protein>
<dbReference type="SUPFAM" id="SSF55620">
    <property type="entry name" value="Tetrahydrobiopterin biosynthesis enzymes-like"/>
    <property type="match status" value="1"/>
</dbReference>
<dbReference type="GO" id="GO:0005525">
    <property type="term" value="F:GTP binding"/>
    <property type="evidence" value="ECO:0007669"/>
    <property type="project" value="TreeGrafter"/>
</dbReference>
<dbReference type="PANTHER" id="PTHR11109:SF7">
    <property type="entry name" value="GTP CYCLOHYDROLASE 1"/>
    <property type="match status" value="1"/>
</dbReference>
<dbReference type="InterPro" id="IPR001474">
    <property type="entry name" value="GTP_CycHdrlase_I"/>
</dbReference>
<proteinExistence type="predicted"/>
<dbReference type="Gene3D" id="3.30.1130.10">
    <property type="match status" value="1"/>
</dbReference>
<keyword evidence="3" id="KW-0378">Hydrolase</keyword>
<name>A0A0F9HWJ1_9ZZZZ</name>
<gene>
    <name evidence="5" type="ORF">LCGC14_1733330</name>
</gene>
<dbReference type="InterPro" id="IPR020602">
    <property type="entry name" value="GTP_CycHdrlase_I_dom"/>
</dbReference>
<evidence type="ECO:0000313" key="5">
    <source>
        <dbReference type="EMBL" id="KKM07492.1"/>
    </source>
</evidence>
<accession>A0A0F9HWJ1</accession>
<reference evidence="5" key="1">
    <citation type="journal article" date="2015" name="Nature">
        <title>Complex archaea that bridge the gap between prokaryotes and eukaryotes.</title>
        <authorList>
            <person name="Spang A."/>
            <person name="Saw J.H."/>
            <person name="Jorgensen S.L."/>
            <person name="Zaremba-Niedzwiedzka K."/>
            <person name="Martijn J."/>
            <person name="Lind A.E."/>
            <person name="van Eijk R."/>
            <person name="Schleper C."/>
            <person name="Guy L."/>
            <person name="Ettema T.J."/>
        </authorList>
    </citation>
    <scope>NUCLEOTIDE SEQUENCE</scope>
</reference>
<dbReference type="InterPro" id="IPR043133">
    <property type="entry name" value="GTP-CH-I_C/QueF"/>
</dbReference>
<evidence type="ECO:0000259" key="4">
    <source>
        <dbReference type="Pfam" id="PF01227"/>
    </source>
</evidence>
<evidence type="ECO:0000256" key="3">
    <source>
        <dbReference type="ARBA" id="ARBA00022801"/>
    </source>
</evidence>
<dbReference type="PANTHER" id="PTHR11109">
    <property type="entry name" value="GTP CYCLOHYDROLASE I"/>
    <property type="match status" value="1"/>
</dbReference>
<dbReference type="GO" id="GO:0008270">
    <property type="term" value="F:zinc ion binding"/>
    <property type="evidence" value="ECO:0007669"/>
    <property type="project" value="TreeGrafter"/>
</dbReference>
<evidence type="ECO:0000256" key="2">
    <source>
        <dbReference type="ARBA" id="ARBA00012715"/>
    </source>
</evidence>
<dbReference type="GO" id="GO:0003934">
    <property type="term" value="F:GTP cyclohydrolase I activity"/>
    <property type="evidence" value="ECO:0007669"/>
    <property type="project" value="UniProtKB-EC"/>
</dbReference>
<dbReference type="EC" id="3.5.4.16" evidence="2"/>
<comment type="caution">
    <text evidence="5">The sequence shown here is derived from an EMBL/GenBank/DDBJ whole genome shotgun (WGS) entry which is preliminary data.</text>
</comment>
<dbReference type="Pfam" id="PF01227">
    <property type="entry name" value="GTP_cyclohydroI"/>
    <property type="match status" value="1"/>
</dbReference>
<dbReference type="AlphaFoldDB" id="A0A0F9HWJ1"/>
<dbReference type="GO" id="GO:0005737">
    <property type="term" value="C:cytoplasm"/>
    <property type="evidence" value="ECO:0007669"/>
    <property type="project" value="TreeGrafter"/>
</dbReference>
<feature type="domain" description="GTP cyclohydrolase I" evidence="4">
    <location>
        <begin position="10"/>
        <end position="172"/>
    </location>
</feature>
<feature type="non-terminal residue" evidence="5">
    <location>
        <position position="172"/>
    </location>
</feature>
<dbReference type="InterPro" id="IPR043134">
    <property type="entry name" value="GTP-CH-I_N"/>
</dbReference>
<dbReference type="GO" id="GO:0046654">
    <property type="term" value="P:tetrahydrofolate biosynthetic process"/>
    <property type="evidence" value="ECO:0007669"/>
    <property type="project" value="InterPro"/>
</dbReference>
<sequence>MTALTNREYMEAQIRVMLTSMGLNPDEPGLKETPRRVTAYLLEFVKPFPDNIWSGVFDAEGHDGIITLSNIPFRMICEHHLLPALGHAAIGYIPNKKILGLSKLPRLVDAVGTERPSLQEKITDRIVALLEENIEPKGTICVIKAEHTCVACRGVATPGIVTTTSRVEGLFK</sequence>
<dbReference type="Gene3D" id="1.10.286.10">
    <property type="match status" value="1"/>
</dbReference>
<dbReference type="UniPathway" id="UPA00848">
    <property type="reaction ID" value="UER00151"/>
</dbReference>
<dbReference type="EMBL" id="LAZR01015758">
    <property type="protein sequence ID" value="KKM07492.1"/>
    <property type="molecule type" value="Genomic_DNA"/>
</dbReference>
<organism evidence="5">
    <name type="scientific">marine sediment metagenome</name>
    <dbReference type="NCBI Taxonomy" id="412755"/>
    <lineage>
        <taxon>unclassified sequences</taxon>
        <taxon>metagenomes</taxon>
        <taxon>ecological metagenomes</taxon>
    </lineage>
</organism>